<feature type="region of interest" description="Disordered" evidence="4">
    <location>
        <begin position="1"/>
        <end position="36"/>
    </location>
</feature>
<keyword evidence="2 3" id="KW-0040">ANK repeat</keyword>
<dbReference type="PROSITE" id="PS50088">
    <property type="entry name" value="ANK_REPEAT"/>
    <property type="match status" value="4"/>
</dbReference>
<evidence type="ECO:0000256" key="4">
    <source>
        <dbReference type="SAM" id="MobiDB-lite"/>
    </source>
</evidence>
<comment type="caution">
    <text evidence="5">The sequence shown here is derived from an EMBL/GenBank/DDBJ whole genome shotgun (WGS) entry which is preliminary data.</text>
</comment>
<organism evidence="5 6">
    <name type="scientific">Mizuhopecten yessoensis</name>
    <name type="common">Japanese scallop</name>
    <name type="synonym">Patinopecten yessoensis</name>
    <dbReference type="NCBI Taxonomy" id="6573"/>
    <lineage>
        <taxon>Eukaryota</taxon>
        <taxon>Metazoa</taxon>
        <taxon>Spiralia</taxon>
        <taxon>Lophotrochozoa</taxon>
        <taxon>Mollusca</taxon>
        <taxon>Bivalvia</taxon>
        <taxon>Autobranchia</taxon>
        <taxon>Pteriomorphia</taxon>
        <taxon>Pectinida</taxon>
        <taxon>Pectinoidea</taxon>
        <taxon>Pectinidae</taxon>
        <taxon>Mizuhopecten</taxon>
    </lineage>
</organism>
<evidence type="ECO:0000256" key="2">
    <source>
        <dbReference type="ARBA" id="ARBA00023043"/>
    </source>
</evidence>
<dbReference type="SMART" id="SM00248">
    <property type="entry name" value="ANK"/>
    <property type="match status" value="8"/>
</dbReference>
<feature type="repeat" description="ANK" evidence="3">
    <location>
        <begin position="140"/>
        <end position="172"/>
    </location>
</feature>
<dbReference type="OrthoDB" id="9995210at2759"/>
<dbReference type="PANTHER" id="PTHR24123:SF33">
    <property type="entry name" value="PROTEIN HOS4"/>
    <property type="match status" value="1"/>
</dbReference>
<reference evidence="5 6" key="1">
    <citation type="journal article" date="2017" name="Nat. Ecol. Evol.">
        <title>Scallop genome provides insights into evolution of bilaterian karyotype and development.</title>
        <authorList>
            <person name="Wang S."/>
            <person name="Zhang J."/>
            <person name="Jiao W."/>
            <person name="Li J."/>
            <person name="Xun X."/>
            <person name="Sun Y."/>
            <person name="Guo X."/>
            <person name="Huan P."/>
            <person name="Dong B."/>
            <person name="Zhang L."/>
            <person name="Hu X."/>
            <person name="Sun X."/>
            <person name="Wang J."/>
            <person name="Zhao C."/>
            <person name="Wang Y."/>
            <person name="Wang D."/>
            <person name="Huang X."/>
            <person name="Wang R."/>
            <person name="Lv J."/>
            <person name="Li Y."/>
            <person name="Zhang Z."/>
            <person name="Liu B."/>
            <person name="Lu W."/>
            <person name="Hui Y."/>
            <person name="Liang J."/>
            <person name="Zhou Z."/>
            <person name="Hou R."/>
            <person name="Li X."/>
            <person name="Liu Y."/>
            <person name="Li H."/>
            <person name="Ning X."/>
            <person name="Lin Y."/>
            <person name="Zhao L."/>
            <person name="Xing Q."/>
            <person name="Dou J."/>
            <person name="Li Y."/>
            <person name="Mao J."/>
            <person name="Guo H."/>
            <person name="Dou H."/>
            <person name="Li T."/>
            <person name="Mu C."/>
            <person name="Jiang W."/>
            <person name="Fu Q."/>
            <person name="Fu X."/>
            <person name="Miao Y."/>
            <person name="Liu J."/>
            <person name="Yu Q."/>
            <person name="Li R."/>
            <person name="Liao H."/>
            <person name="Li X."/>
            <person name="Kong Y."/>
            <person name="Jiang Z."/>
            <person name="Chourrout D."/>
            <person name="Li R."/>
            <person name="Bao Z."/>
        </authorList>
    </citation>
    <scope>NUCLEOTIDE SEQUENCE [LARGE SCALE GENOMIC DNA]</scope>
    <source>
        <strain evidence="5 6">PY_sf001</strain>
    </source>
</reference>
<name>A0A210PIV7_MIZYE</name>
<proteinExistence type="predicted"/>
<dbReference type="EMBL" id="NEDP02076625">
    <property type="protein sequence ID" value="OWF36403.1"/>
    <property type="molecule type" value="Genomic_DNA"/>
</dbReference>
<dbReference type="Gene3D" id="1.25.40.20">
    <property type="entry name" value="Ankyrin repeat-containing domain"/>
    <property type="match status" value="3"/>
</dbReference>
<gene>
    <name evidence="5" type="ORF">KP79_PYT20435</name>
</gene>
<accession>A0A210PIV7</accession>
<evidence type="ECO:0000313" key="6">
    <source>
        <dbReference type="Proteomes" id="UP000242188"/>
    </source>
</evidence>
<dbReference type="InterPro" id="IPR002110">
    <property type="entry name" value="Ankyrin_rpt"/>
</dbReference>
<evidence type="ECO:0000313" key="5">
    <source>
        <dbReference type="EMBL" id="OWF36403.1"/>
    </source>
</evidence>
<dbReference type="InterPro" id="IPR051165">
    <property type="entry name" value="Multifunctional_ANK_Repeat"/>
</dbReference>
<dbReference type="PANTHER" id="PTHR24123">
    <property type="entry name" value="ANKYRIN REPEAT-CONTAINING"/>
    <property type="match status" value="1"/>
</dbReference>
<dbReference type="PROSITE" id="PS50297">
    <property type="entry name" value="ANK_REP_REGION"/>
    <property type="match status" value="4"/>
</dbReference>
<dbReference type="STRING" id="6573.A0A210PIV7"/>
<dbReference type="AlphaFoldDB" id="A0A210PIV7"/>
<protein>
    <submittedName>
        <fullName evidence="5">Ankyrin repeat and SOCS box protein 16</fullName>
    </submittedName>
</protein>
<feature type="repeat" description="ANK" evidence="3">
    <location>
        <begin position="211"/>
        <end position="243"/>
    </location>
</feature>
<dbReference type="Pfam" id="PF12796">
    <property type="entry name" value="Ank_2"/>
    <property type="match status" value="2"/>
</dbReference>
<feature type="repeat" description="ANK" evidence="3">
    <location>
        <begin position="73"/>
        <end position="105"/>
    </location>
</feature>
<dbReference type="Proteomes" id="UP000242188">
    <property type="component" value="Unassembled WGS sequence"/>
</dbReference>
<dbReference type="Pfam" id="PF00023">
    <property type="entry name" value="Ank"/>
    <property type="match status" value="1"/>
</dbReference>
<keyword evidence="6" id="KW-1185">Reference proteome</keyword>
<evidence type="ECO:0000256" key="3">
    <source>
        <dbReference type="PROSITE-ProRule" id="PRU00023"/>
    </source>
</evidence>
<keyword evidence="1" id="KW-0677">Repeat</keyword>
<sequence length="323" mass="36042">MYNSYGGYDENPDDQKEEEEEEEEESDDEEEEEEEEYDYAIELYRAIEADERTVLRGLLDNGADAGLKPFEDKSRALLHICCDKGHIECARILLDYGAAIGVTDEWGMTPLMYCMMRQDMGMAKMLLSRDADIMHCQDIEGRSALHMAVETGQPEFVEFLLKNSANVNSITDNGITPLMVLCMNSNIENKVTLGRMLIEAGADVSMRDYKCKRTALHNAVINGNFELFEILLCAGSNPNLLDVTGRSPLTNLICRHARISDRQPDVSDDVLAAAIQLIQAGTDLNNNMCEYSNPLVNAAFVRASQLVRLVLDNGADPDITCSY</sequence>
<feature type="repeat" description="ANK" evidence="3">
    <location>
        <begin position="173"/>
        <end position="209"/>
    </location>
</feature>
<dbReference type="SUPFAM" id="SSF48403">
    <property type="entry name" value="Ankyrin repeat"/>
    <property type="match status" value="1"/>
</dbReference>
<evidence type="ECO:0000256" key="1">
    <source>
        <dbReference type="ARBA" id="ARBA00022737"/>
    </source>
</evidence>
<dbReference type="InterPro" id="IPR036770">
    <property type="entry name" value="Ankyrin_rpt-contain_sf"/>
</dbReference>
<feature type="compositionally biased region" description="Acidic residues" evidence="4">
    <location>
        <begin position="10"/>
        <end position="36"/>
    </location>
</feature>